<evidence type="ECO:0000313" key="2">
    <source>
        <dbReference type="EMBL" id="RUT07543.1"/>
    </source>
</evidence>
<dbReference type="RefSeq" id="WP_267901081.1">
    <property type="nucleotide sequence ID" value="NZ_RSCL01000004.1"/>
</dbReference>
<dbReference type="Pfam" id="PF09084">
    <property type="entry name" value="NMT1"/>
    <property type="match status" value="1"/>
</dbReference>
<proteinExistence type="predicted"/>
<dbReference type="EMBL" id="RSCL01000004">
    <property type="protein sequence ID" value="RUT07543.1"/>
    <property type="molecule type" value="Genomic_DNA"/>
</dbReference>
<reference evidence="2" key="2">
    <citation type="journal article" date="2019" name="Genome Biol. Evol.">
        <title>Day and night: Metabolic profiles and evolutionary relationships of six axenic non-marine cyanobacteria.</title>
        <authorList>
            <person name="Will S.E."/>
            <person name="Henke P."/>
            <person name="Boedeker C."/>
            <person name="Huang S."/>
            <person name="Brinkmann H."/>
            <person name="Rohde M."/>
            <person name="Jarek M."/>
            <person name="Friedl T."/>
            <person name="Seufert S."/>
            <person name="Schumacher M."/>
            <person name="Overmann J."/>
            <person name="Neumann-Schaal M."/>
            <person name="Petersen J."/>
        </authorList>
    </citation>
    <scope>NUCLEOTIDE SEQUENCE [LARGE SCALE GENOMIC DNA]</scope>
    <source>
        <strain evidence="2">PCC 7102</strain>
    </source>
</reference>
<protein>
    <recommendedName>
        <fullName evidence="1">SsuA/THI5-like domain-containing protein</fullName>
    </recommendedName>
</protein>
<sequence>MVDFPCAIATGIYKDYGLDFTIGVGGPQVASGTQALLGGAVDFLWGKESMLSMPSFLCIPKITVAAIFQKDPQCLIAHPNTGVKTLPDLKGRPIYISAGGSITYWTFLELSTNLLTIKNVLITLTPLHF</sequence>
<evidence type="ECO:0000313" key="3">
    <source>
        <dbReference type="Proteomes" id="UP000271624"/>
    </source>
</evidence>
<dbReference type="SUPFAM" id="SSF53850">
    <property type="entry name" value="Periplasmic binding protein-like II"/>
    <property type="match status" value="1"/>
</dbReference>
<name>A0A3S1ARC3_9CYAN</name>
<organism evidence="2 3">
    <name type="scientific">Dulcicalothrix desertica PCC 7102</name>
    <dbReference type="NCBI Taxonomy" id="232991"/>
    <lineage>
        <taxon>Bacteria</taxon>
        <taxon>Bacillati</taxon>
        <taxon>Cyanobacteriota</taxon>
        <taxon>Cyanophyceae</taxon>
        <taxon>Nostocales</taxon>
        <taxon>Calotrichaceae</taxon>
        <taxon>Dulcicalothrix</taxon>
    </lineage>
</organism>
<comment type="caution">
    <text evidence="2">The sequence shown here is derived from an EMBL/GenBank/DDBJ whole genome shotgun (WGS) entry which is preliminary data.</text>
</comment>
<reference evidence="2" key="1">
    <citation type="submission" date="2018-12" db="EMBL/GenBank/DDBJ databases">
        <authorList>
            <person name="Will S."/>
            <person name="Neumann-Schaal M."/>
            <person name="Henke P."/>
        </authorList>
    </citation>
    <scope>NUCLEOTIDE SEQUENCE</scope>
    <source>
        <strain evidence="2">PCC 7102</strain>
    </source>
</reference>
<dbReference type="Gene3D" id="3.40.190.10">
    <property type="entry name" value="Periplasmic binding protein-like II"/>
    <property type="match status" value="1"/>
</dbReference>
<dbReference type="Proteomes" id="UP000271624">
    <property type="component" value="Unassembled WGS sequence"/>
</dbReference>
<dbReference type="InterPro" id="IPR015168">
    <property type="entry name" value="SsuA/THI5"/>
</dbReference>
<gene>
    <name evidence="2" type="ORF">DSM106972_018030</name>
</gene>
<accession>A0A3S1ARC3</accession>
<evidence type="ECO:0000259" key="1">
    <source>
        <dbReference type="Pfam" id="PF09084"/>
    </source>
</evidence>
<dbReference type="AlphaFoldDB" id="A0A3S1ARC3"/>
<keyword evidence="3" id="KW-1185">Reference proteome</keyword>
<feature type="domain" description="SsuA/THI5-like" evidence="1">
    <location>
        <begin position="7"/>
        <end position="98"/>
    </location>
</feature>